<gene>
    <name evidence="1" type="ORF">TKK_018450</name>
</gene>
<dbReference type="AlphaFoldDB" id="A0ABD2VYS6"/>
<name>A0ABD2VYS6_9HYME</name>
<accession>A0ABD2VYS6</accession>
<proteinExistence type="predicted"/>
<evidence type="ECO:0000313" key="2">
    <source>
        <dbReference type="Proteomes" id="UP001627154"/>
    </source>
</evidence>
<comment type="caution">
    <text evidence="1">The sequence shown here is derived from an EMBL/GenBank/DDBJ whole genome shotgun (WGS) entry which is preliminary data.</text>
</comment>
<reference evidence="1 2" key="1">
    <citation type="journal article" date="2024" name="bioRxiv">
        <title>A reference genome for Trichogramma kaykai: A tiny desert-dwelling parasitoid wasp with competing sex-ratio distorters.</title>
        <authorList>
            <person name="Culotta J."/>
            <person name="Lindsey A.R."/>
        </authorList>
    </citation>
    <scope>NUCLEOTIDE SEQUENCE [LARGE SCALE GENOMIC DNA]</scope>
    <source>
        <strain evidence="1 2">KSX58</strain>
    </source>
</reference>
<organism evidence="1 2">
    <name type="scientific">Trichogramma kaykai</name>
    <dbReference type="NCBI Taxonomy" id="54128"/>
    <lineage>
        <taxon>Eukaryota</taxon>
        <taxon>Metazoa</taxon>
        <taxon>Ecdysozoa</taxon>
        <taxon>Arthropoda</taxon>
        <taxon>Hexapoda</taxon>
        <taxon>Insecta</taxon>
        <taxon>Pterygota</taxon>
        <taxon>Neoptera</taxon>
        <taxon>Endopterygota</taxon>
        <taxon>Hymenoptera</taxon>
        <taxon>Apocrita</taxon>
        <taxon>Proctotrupomorpha</taxon>
        <taxon>Chalcidoidea</taxon>
        <taxon>Trichogrammatidae</taxon>
        <taxon>Trichogramma</taxon>
    </lineage>
</organism>
<dbReference type="EMBL" id="JBJJXI010000149">
    <property type="protein sequence ID" value="KAL3385927.1"/>
    <property type="molecule type" value="Genomic_DNA"/>
</dbReference>
<protein>
    <submittedName>
        <fullName evidence="1">Uncharacterized protein</fullName>
    </submittedName>
</protein>
<dbReference type="Proteomes" id="UP001627154">
    <property type="component" value="Unassembled WGS sequence"/>
</dbReference>
<sequence>MEEDCIEKIFEFKFPTCTTNQEYSLEVPVKIPFQGSIKEFVHRLISSFKLPCYVQPDLLSSLESAVKKWTLEYHDKKSEKIINAAKQGELDVEDIIKNWEKIYKQKTAEYAEPIGTTDEELFAVAYHRLVHSPSLEPILQAEHKFGKAVTDIIKMRDKEYDQLTQKQTEEMRVAVETLETGSTEKSINNMAGRHFEEQSLMQGQWCSKIDSLKLEQRRHYRNWIMRLLEEQQTNMLPTPVESPTVPLPLGSGCDGFVIIDEKSLTEYQQLEESFTIHLGSQMKQMHNIRILTGDVLDFCRTKHNDSESADPTPQRLQTALGLYSNDLCGLVLLSDNNLGSYSGTTKELISISQSTSEFHFPSIDEQLEKIREDVKDAIVWRQTHHKEDDLQQQPSRKSQASSKTLQIGDVFITRHSNLAQVHVVFHMVVNDSLRSGDINSRHPAILGLRNILKTACCNDVTTLTIPVLLVHEMTEDMTVAWCTKRAELVFKCVKGFMIEMASWGGAELKNLQFLVPKGMSEEVFGTLATMLPSIFRVSNPLVFKASSTPQTPKK</sequence>
<keyword evidence="2" id="KW-1185">Reference proteome</keyword>
<evidence type="ECO:0000313" key="1">
    <source>
        <dbReference type="EMBL" id="KAL3385927.1"/>
    </source>
</evidence>
<dbReference type="PANTHER" id="PTHR16525">
    <property type="entry name" value="PROTEIN C12ORF4"/>
    <property type="match status" value="1"/>
</dbReference>
<dbReference type="Pfam" id="PF10154">
    <property type="entry name" value="Fy-3"/>
    <property type="match status" value="1"/>
</dbReference>
<dbReference type="PANTHER" id="PTHR16525:SF0">
    <property type="entry name" value="PROTEIN C12ORF4"/>
    <property type="match status" value="1"/>
</dbReference>
<dbReference type="InterPro" id="IPR019311">
    <property type="entry name" value="Fy-3"/>
</dbReference>